<accession>A0A0C3G8X4</accession>
<dbReference type="Gene3D" id="3.90.226.10">
    <property type="entry name" value="2-enoyl-CoA Hydratase, Chain A, domain 1"/>
    <property type="match status" value="1"/>
</dbReference>
<gene>
    <name evidence="3" type="ORF">OIDMADRAFT_62380</name>
</gene>
<keyword evidence="4" id="KW-1185">Reference proteome</keyword>
<dbReference type="HOGENOM" id="CLU_022138_4_1_1"/>
<dbReference type="SUPFAM" id="SSF51569">
    <property type="entry name" value="Aldolase"/>
    <property type="match status" value="1"/>
</dbReference>
<dbReference type="SUPFAM" id="SSF52096">
    <property type="entry name" value="ClpP/crotonase"/>
    <property type="match status" value="1"/>
</dbReference>
<dbReference type="EMBL" id="KN832913">
    <property type="protein sequence ID" value="KIM92640.1"/>
    <property type="molecule type" value="Genomic_DNA"/>
</dbReference>
<dbReference type="PANTHER" id="PTHR42964">
    <property type="entry name" value="ENOYL-COA HYDRATASE"/>
    <property type="match status" value="1"/>
</dbReference>
<organism evidence="3 4">
    <name type="scientific">Oidiodendron maius (strain Zn)</name>
    <dbReference type="NCBI Taxonomy" id="913774"/>
    <lineage>
        <taxon>Eukaryota</taxon>
        <taxon>Fungi</taxon>
        <taxon>Dikarya</taxon>
        <taxon>Ascomycota</taxon>
        <taxon>Pezizomycotina</taxon>
        <taxon>Leotiomycetes</taxon>
        <taxon>Leotiomycetes incertae sedis</taxon>
        <taxon>Myxotrichaceae</taxon>
        <taxon>Oidiodendron</taxon>
    </lineage>
</organism>
<dbReference type="PANTHER" id="PTHR42964:SF1">
    <property type="entry name" value="POLYKETIDE BIOSYNTHESIS ENOYL-COA HYDRATASE PKSH-RELATED"/>
    <property type="match status" value="1"/>
</dbReference>
<dbReference type="InterPro" id="IPR029045">
    <property type="entry name" value="ClpP/crotonase-like_dom_sf"/>
</dbReference>
<dbReference type="Proteomes" id="UP000054321">
    <property type="component" value="Unassembled WGS sequence"/>
</dbReference>
<comment type="similarity">
    <text evidence="1">Belongs to the enoyl-CoA hydratase/isomerase family.</text>
</comment>
<feature type="domain" description="Pyruvate carboxyltransferase" evidence="2">
    <location>
        <begin position="1"/>
        <end position="112"/>
    </location>
</feature>
<dbReference type="Gene3D" id="3.20.20.70">
    <property type="entry name" value="Aldolase class I"/>
    <property type="match status" value="1"/>
</dbReference>
<dbReference type="STRING" id="913774.A0A0C3G8X4"/>
<dbReference type="InterPro" id="IPR000891">
    <property type="entry name" value="PYR_CT"/>
</dbReference>
<reference evidence="3 4" key="1">
    <citation type="submission" date="2014-04" db="EMBL/GenBank/DDBJ databases">
        <authorList>
            <consortium name="DOE Joint Genome Institute"/>
            <person name="Kuo A."/>
            <person name="Martino E."/>
            <person name="Perotto S."/>
            <person name="Kohler A."/>
            <person name="Nagy L.G."/>
            <person name="Floudas D."/>
            <person name="Copeland A."/>
            <person name="Barry K.W."/>
            <person name="Cichocki N."/>
            <person name="Veneault-Fourrey C."/>
            <person name="LaButti K."/>
            <person name="Lindquist E.A."/>
            <person name="Lipzen A."/>
            <person name="Lundell T."/>
            <person name="Morin E."/>
            <person name="Murat C."/>
            <person name="Sun H."/>
            <person name="Tunlid A."/>
            <person name="Henrissat B."/>
            <person name="Grigoriev I.V."/>
            <person name="Hibbett D.S."/>
            <person name="Martin F."/>
            <person name="Nordberg H.P."/>
            <person name="Cantor M.N."/>
            <person name="Hua S.X."/>
        </authorList>
    </citation>
    <scope>NUCLEOTIDE SEQUENCE [LARGE SCALE GENOMIC DNA]</scope>
    <source>
        <strain evidence="3 4">Zn</strain>
    </source>
</reference>
<dbReference type="AlphaFoldDB" id="A0A0C3G8X4"/>
<evidence type="ECO:0000313" key="4">
    <source>
        <dbReference type="Proteomes" id="UP000054321"/>
    </source>
</evidence>
<evidence type="ECO:0000313" key="3">
    <source>
        <dbReference type="EMBL" id="KIM92640.1"/>
    </source>
</evidence>
<proteinExistence type="inferred from homology"/>
<sequence length="427" mass="46644">MRLVVVLALRLGNQHRYTLWSYAVAGKSNARRRRAVIPADRPAGHFHDTYGQAVANVVKAYELGIRTFDSSVAGLGGCPFAQGAKGNLSTEDLVYTLEKMGVSTGVDLDLLVATGEWISRQLQISNESRAGRAISAKTVGVTQTGAHPKPLNRTWSVLESGEDLRVLRSGASINICLTTPKKGNALTTSTIHALIRLFRRFSDDERILHIILSAEGRYFCTGMDLKNTGTPEQQFAGLKELFNTIDSCSKTTIALVNGPCFGGGVGLVFVCDIRLVTADTTFKLSEVQLGLCPAIISKYVIREWGIAFARTAMLTASIVGSRELAEIHAIHHIVTDRAALDVELNKLLDDLRFAAPRASSLCKKLISAAWTNAGGQNQNETIEWAFHQMMARGSESEYALKEFRRGRKTIDWANLAIETSLHAEAKL</sequence>
<dbReference type="Pfam" id="PF00378">
    <property type="entry name" value="ECH_1"/>
    <property type="match status" value="1"/>
</dbReference>
<dbReference type="OrthoDB" id="10253869at2759"/>
<dbReference type="InterPro" id="IPR001753">
    <property type="entry name" value="Enoyl-CoA_hydra/iso"/>
</dbReference>
<dbReference type="GO" id="GO:0044283">
    <property type="term" value="P:small molecule biosynthetic process"/>
    <property type="evidence" value="ECO:0007669"/>
    <property type="project" value="UniProtKB-ARBA"/>
</dbReference>
<dbReference type="GO" id="GO:0003824">
    <property type="term" value="F:catalytic activity"/>
    <property type="evidence" value="ECO:0007669"/>
    <property type="project" value="InterPro"/>
</dbReference>
<evidence type="ECO:0000259" key="2">
    <source>
        <dbReference type="PROSITE" id="PS50991"/>
    </source>
</evidence>
<dbReference type="PROSITE" id="PS50991">
    <property type="entry name" value="PYR_CT"/>
    <property type="match status" value="1"/>
</dbReference>
<evidence type="ECO:0000256" key="1">
    <source>
        <dbReference type="ARBA" id="ARBA00005254"/>
    </source>
</evidence>
<dbReference type="InParanoid" id="A0A0C3G8X4"/>
<name>A0A0C3G8X4_OIDMZ</name>
<protein>
    <recommendedName>
        <fullName evidence="2">Pyruvate carboxyltransferase domain-containing protein</fullName>
    </recommendedName>
</protein>
<dbReference type="Pfam" id="PF00682">
    <property type="entry name" value="HMGL-like"/>
    <property type="match status" value="1"/>
</dbReference>
<dbReference type="InterPro" id="IPR013785">
    <property type="entry name" value="Aldolase_TIM"/>
</dbReference>
<dbReference type="InterPro" id="IPR051683">
    <property type="entry name" value="Enoyl-CoA_Hydratase/Isomerase"/>
</dbReference>
<reference evidence="4" key="2">
    <citation type="submission" date="2015-01" db="EMBL/GenBank/DDBJ databases">
        <title>Evolutionary Origins and Diversification of the Mycorrhizal Mutualists.</title>
        <authorList>
            <consortium name="DOE Joint Genome Institute"/>
            <consortium name="Mycorrhizal Genomics Consortium"/>
            <person name="Kohler A."/>
            <person name="Kuo A."/>
            <person name="Nagy L.G."/>
            <person name="Floudas D."/>
            <person name="Copeland A."/>
            <person name="Barry K.W."/>
            <person name="Cichocki N."/>
            <person name="Veneault-Fourrey C."/>
            <person name="LaButti K."/>
            <person name="Lindquist E.A."/>
            <person name="Lipzen A."/>
            <person name="Lundell T."/>
            <person name="Morin E."/>
            <person name="Murat C."/>
            <person name="Riley R."/>
            <person name="Ohm R."/>
            <person name="Sun H."/>
            <person name="Tunlid A."/>
            <person name="Henrissat B."/>
            <person name="Grigoriev I.V."/>
            <person name="Hibbett D.S."/>
            <person name="Martin F."/>
        </authorList>
    </citation>
    <scope>NUCLEOTIDE SEQUENCE [LARGE SCALE GENOMIC DNA]</scope>
    <source>
        <strain evidence="4">Zn</strain>
    </source>
</reference>
<dbReference type="CDD" id="cd06558">
    <property type="entry name" value="crotonase-like"/>
    <property type="match status" value="1"/>
</dbReference>